<sequence length="312" mass="33215">MQRIHFSAADLAGTRLTAGAGPLVETAFAAGLLGRGVQAPYLGWQRQLAKRLPQPPVSSRGGRGAEANDRAGYALRFGGAPGLPRLPFTARQLRWPPGIDLFDVWRAAVAPYWDNMQAYLEAECEARVRTVMTGGVEQLMATLHPRITWTSPVLEIPGGPDEDVVLGGTGLVVAPSVFLNHRPAQLIHSPDGGDRHTLVVAAPPQPHETAALWAVPEDTAEALGALVGQTRAAALRVLRGACTTSELADRLGISAAGASQHTAVLRRTGLITSRRIRNSMLHTVTPLGLALLEGRPAFAPAQETRTRSMSVR</sequence>
<dbReference type="GO" id="GO:0003677">
    <property type="term" value="F:DNA binding"/>
    <property type="evidence" value="ECO:0007669"/>
    <property type="project" value="UniProtKB-KW"/>
</dbReference>
<dbReference type="InterPro" id="IPR036390">
    <property type="entry name" value="WH_DNA-bd_sf"/>
</dbReference>
<keyword evidence="1" id="KW-0805">Transcription regulation</keyword>
<dbReference type="Pfam" id="PF12840">
    <property type="entry name" value="HTH_20"/>
    <property type="match status" value="1"/>
</dbReference>
<name>A0AAU2V2Q5_9ACTN</name>
<proteinExistence type="predicted"/>
<keyword evidence="2" id="KW-0238">DNA-binding</keyword>
<dbReference type="CDD" id="cd00090">
    <property type="entry name" value="HTH_ARSR"/>
    <property type="match status" value="1"/>
</dbReference>
<dbReference type="AlphaFoldDB" id="A0AAU2V2Q5"/>
<gene>
    <name evidence="5" type="ORF">OG549_14255</name>
</gene>
<dbReference type="EMBL" id="CP108318">
    <property type="protein sequence ID" value="WTW61727.1"/>
    <property type="molecule type" value="Genomic_DNA"/>
</dbReference>
<evidence type="ECO:0000313" key="5">
    <source>
        <dbReference type="EMBL" id="WTW61727.1"/>
    </source>
</evidence>
<evidence type="ECO:0000259" key="4">
    <source>
        <dbReference type="SMART" id="SM00418"/>
    </source>
</evidence>
<dbReference type="InterPro" id="IPR036388">
    <property type="entry name" value="WH-like_DNA-bd_sf"/>
</dbReference>
<dbReference type="PANTHER" id="PTHR43132">
    <property type="entry name" value="ARSENICAL RESISTANCE OPERON REPRESSOR ARSR-RELATED"/>
    <property type="match status" value="1"/>
</dbReference>
<dbReference type="Gene3D" id="1.10.10.10">
    <property type="entry name" value="Winged helix-like DNA-binding domain superfamily/Winged helix DNA-binding domain"/>
    <property type="match status" value="1"/>
</dbReference>
<evidence type="ECO:0000256" key="3">
    <source>
        <dbReference type="ARBA" id="ARBA00023163"/>
    </source>
</evidence>
<dbReference type="InterPro" id="IPR001845">
    <property type="entry name" value="HTH_ArsR_DNA-bd_dom"/>
</dbReference>
<dbReference type="InterPro" id="IPR011991">
    <property type="entry name" value="ArsR-like_HTH"/>
</dbReference>
<accession>A0AAU2V2Q5</accession>
<organism evidence="5">
    <name type="scientific">Streptomyces sp. NBC_00003</name>
    <dbReference type="NCBI Taxonomy" id="2903608"/>
    <lineage>
        <taxon>Bacteria</taxon>
        <taxon>Bacillati</taxon>
        <taxon>Actinomycetota</taxon>
        <taxon>Actinomycetes</taxon>
        <taxon>Kitasatosporales</taxon>
        <taxon>Streptomycetaceae</taxon>
        <taxon>Streptomyces</taxon>
    </lineage>
</organism>
<dbReference type="InterPro" id="IPR051011">
    <property type="entry name" value="Metal_resp_trans_reg"/>
</dbReference>
<keyword evidence="3" id="KW-0804">Transcription</keyword>
<protein>
    <submittedName>
        <fullName evidence="5">Helix-turn-helix domain-containing protein</fullName>
    </submittedName>
</protein>
<evidence type="ECO:0000256" key="1">
    <source>
        <dbReference type="ARBA" id="ARBA00023015"/>
    </source>
</evidence>
<dbReference type="SUPFAM" id="SSF46785">
    <property type="entry name" value="Winged helix' DNA-binding domain"/>
    <property type="match status" value="1"/>
</dbReference>
<dbReference type="SMART" id="SM00418">
    <property type="entry name" value="HTH_ARSR"/>
    <property type="match status" value="1"/>
</dbReference>
<reference evidence="5" key="1">
    <citation type="submission" date="2022-10" db="EMBL/GenBank/DDBJ databases">
        <title>The complete genomes of actinobacterial strains from the NBC collection.</title>
        <authorList>
            <person name="Joergensen T.S."/>
            <person name="Alvarez Arevalo M."/>
            <person name="Sterndorff E.B."/>
            <person name="Faurdal D."/>
            <person name="Vuksanovic O."/>
            <person name="Mourched A.-S."/>
            <person name="Charusanti P."/>
            <person name="Shaw S."/>
            <person name="Blin K."/>
            <person name="Weber T."/>
        </authorList>
    </citation>
    <scope>NUCLEOTIDE SEQUENCE</scope>
    <source>
        <strain evidence="5">NBC_00003</strain>
    </source>
</reference>
<feature type="domain" description="HTH arsR-type" evidence="4">
    <location>
        <begin position="221"/>
        <end position="292"/>
    </location>
</feature>
<evidence type="ECO:0000256" key="2">
    <source>
        <dbReference type="ARBA" id="ARBA00023125"/>
    </source>
</evidence>
<dbReference type="GO" id="GO:0003700">
    <property type="term" value="F:DNA-binding transcription factor activity"/>
    <property type="evidence" value="ECO:0007669"/>
    <property type="project" value="InterPro"/>
</dbReference>
<dbReference type="PANTHER" id="PTHR43132:SF8">
    <property type="entry name" value="HTH-TYPE TRANSCRIPTIONAL REGULATOR KMTR"/>
    <property type="match status" value="1"/>
</dbReference>